<gene>
    <name evidence="1" type="ORF">S12H4_01477</name>
</gene>
<name>X1R5J7_9ZZZZ</name>
<proteinExistence type="predicted"/>
<dbReference type="AlphaFoldDB" id="X1R5J7"/>
<reference evidence="1" key="1">
    <citation type="journal article" date="2014" name="Front. Microbiol.">
        <title>High frequency of phylogenetically diverse reductive dehalogenase-homologous genes in deep subseafloor sedimentary metagenomes.</title>
        <authorList>
            <person name="Kawai M."/>
            <person name="Futagami T."/>
            <person name="Toyoda A."/>
            <person name="Takaki Y."/>
            <person name="Nishi S."/>
            <person name="Hori S."/>
            <person name="Arai W."/>
            <person name="Tsubouchi T."/>
            <person name="Morono Y."/>
            <person name="Uchiyama I."/>
            <person name="Ito T."/>
            <person name="Fujiyama A."/>
            <person name="Inagaki F."/>
            <person name="Takami H."/>
        </authorList>
    </citation>
    <scope>NUCLEOTIDE SEQUENCE</scope>
    <source>
        <strain evidence="1">Expedition CK06-06</strain>
    </source>
</reference>
<dbReference type="EMBL" id="BARW01000297">
    <property type="protein sequence ID" value="GAI62321.1"/>
    <property type="molecule type" value="Genomic_DNA"/>
</dbReference>
<sequence>MVMQRLREEETPEQPLPLVRVCWDELFDFLRKLFKPKASKAWTAFGNLDAETSTNYKKVFEAIVPDSFEGRLNEISLYSSRPDTTQWVLTIVEEVQFVDKRIYQSLTLPYGGMSIATLQKITVGAKTDGTATNIAATLTGELTYLGK</sequence>
<organism evidence="1">
    <name type="scientific">marine sediment metagenome</name>
    <dbReference type="NCBI Taxonomy" id="412755"/>
    <lineage>
        <taxon>unclassified sequences</taxon>
        <taxon>metagenomes</taxon>
        <taxon>ecological metagenomes</taxon>
    </lineage>
</organism>
<evidence type="ECO:0000313" key="1">
    <source>
        <dbReference type="EMBL" id="GAI62321.1"/>
    </source>
</evidence>
<protein>
    <submittedName>
        <fullName evidence="1">Uncharacterized protein</fullName>
    </submittedName>
</protein>
<accession>X1R5J7</accession>
<comment type="caution">
    <text evidence="1">The sequence shown here is derived from an EMBL/GenBank/DDBJ whole genome shotgun (WGS) entry which is preliminary data.</text>
</comment>